<feature type="compositionally biased region" description="Basic and acidic residues" evidence="1">
    <location>
        <begin position="327"/>
        <end position="337"/>
    </location>
</feature>
<dbReference type="PANTHER" id="PTHR12864">
    <property type="entry name" value="RAN BINDING PROTEIN 9-RELATED"/>
    <property type="match status" value="1"/>
</dbReference>
<sequence>MQNFDIPFTLEERITNGVVPSKIVQSQSTENAKADIRSNYQNAPLHVLSYLIHEGYADTALNMAKDLRLDGIIDRLEGAVLGYRTPKGQFSVDSPSNNVFDCDAMFKPEQLVERAAKNSGKLFLEDSPIFAHITEEEYTRLMYGVDSIKTRGEVRRYLLVGMPDKARDLISDVYPTLLDSNAFVYFKLTQMYLIEMIKRHWAELAEISDPKKSEKCERQFLDDVTKFISERLSAPSILESRDFLIEVEKTITLLCYGQEFRKPKESRKPIPKVLQWLTSQKMRQEVADLVNKSILIHENGVPDEEPVVRFDTQMETLTRKKIQPNDLSKKRAKQDEKTELDEEDAQKKEQVQKTARQIEEMNDTETLLKKIPDAKLKRIVRLLFWGCQDFKSEDERHQYYIGKRDLSSMLQSIFHPYPAPVDDK</sequence>
<dbReference type="AlphaFoldDB" id="A0A871REU3"/>
<dbReference type="Proteomes" id="UP000663131">
    <property type="component" value="Chromosome 9"/>
</dbReference>
<organism evidence="3 4">
    <name type="scientific">Dekkera bruxellensis</name>
    <name type="common">Brettanomyces custersii</name>
    <dbReference type="NCBI Taxonomy" id="5007"/>
    <lineage>
        <taxon>Eukaryota</taxon>
        <taxon>Fungi</taxon>
        <taxon>Dikarya</taxon>
        <taxon>Ascomycota</taxon>
        <taxon>Saccharomycotina</taxon>
        <taxon>Pichiomycetes</taxon>
        <taxon>Pichiales</taxon>
        <taxon>Pichiaceae</taxon>
        <taxon>Brettanomyces</taxon>
    </lineage>
</organism>
<evidence type="ECO:0000313" key="3">
    <source>
        <dbReference type="EMBL" id="QOU22615.1"/>
    </source>
</evidence>
<dbReference type="Pfam" id="PF10607">
    <property type="entry name" value="CTLH"/>
    <property type="match status" value="1"/>
</dbReference>
<dbReference type="EMBL" id="CP063137">
    <property type="protein sequence ID" value="QOU22615.1"/>
    <property type="molecule type" value="Genomic_DNA"/>
</dbReference>
<dbReference type="PROSITE" id="PS50897">
    <property type="entry name" value="CTLH"/>
    <property type="match status" value="1"/>
</dbReference>
<feature type="domain" description="CTLH" evidence="2">
    <location>
        <begin position="147"/>
        <end position="204"/>
    </location>
</feature>
<dbReference type="KEGG" id="bbrx:BRETT_002797"/>
<evidence type="ECO:0000313" key="4">
    <source>
        <dbReference type="Proteomes" id="UP000663131"/>
    </source>
</evidence>
<dbReference type="InterPro" id="IPR050618">
    <property type="entry name" value="Ubq-SigPath_Reg"/>
</dbReference>
<dbReference type="InterPro" id="IPR024964">
    <property type="entry name" value="CTLH/CRA"/>
</dbReference>
<dbReference type="RefSeq" id="XP_041139108.1">
    <property type="nucleotide sequence ID" value="XM_041281317.1"/>
</dbReference>
<name>A0A871REU3_DEKBR</name>
<feature type="compositionally biased region" description="Basic and acidic residues" evidence="1">
    <location>
        <begin position="345"/>
        <end position="356"/>
    </location>
</feature>
<evidence type="ECO:0000256" key="1">
    <source>
        <dbReference type="SAM" id="MobiDB-lite"/>
    </source>
</evidence>
<reference evidence="3" key="1">
    <citation type="submission" date="2020-10" db="EMBL/GenBank/DDBJ databases">
        <authorList>
            <person name="Palmer J.M."/>
        </authorList>
    </citation>
    <scope>NUCLEOTIDE SEQUENCE</scope>
    <source>
        <strain evidence="3">UCD 2041</strain>
    </source>
</reference>
<dbReference type="InterPro" id="IPR013144">
    <property type="entry name" value="CRA_dom"/>
</dbReference>
<accession>A0A871REU3</accession>
<proteinExistence type="predicted"/>
<dbReference type="OrthoDB" id="2415936at2759"/>
<dbReference type="InterPro" id="IPR006595">
    <property type="entry name" value="CTLH_C"/>
</dbReference>
<reference evidence="3" key="2">
    <citation type="journal article" name="BMC Genomics">
        <title>New genome assemblies reveal patterns of domestication and adaptation across Brettanomyces (Dekkera) species.</title>
        <authorList>
            <person name="Roach M.J."/>
            <person name="Borneman A.R."/>
        </authorList>
    </citation>
    <scope>NUCLEOTIDE SEQUENCE</scope>
    <source>
        <strain evidence="3">UCD 2041</strain>
    </source>
</reference>
<dbReference type="SMART" id="SM00757">
    <property type="entry name" value="CRA"/>
    <property type="match status" value="1"/>
</dbReference>
<dbReference type="GeneID" id="64574721"/>
<feature type="region of interest" description="Disordered" evidence="1">
    <location>
        <begin position="319"/>
        <end position="356"/>
    </location>
</feature>
<evidence type="ECO:0000259" key="2">
    <source>
        <dbReference type="PROSITE" id="PS50897"/>
    </source>
</evidence>
<gene>
    <name evidence="3" type="ORF">BRETT_002797</name>
</gene>
<protein>
    <recommendedName>
        <fullName evidence="2">CTLH domain-containing protein</fullName>
    </recommendedName>
</protein>